<keyword evidence="2" id="KW-1185">Reference proteome</keyword>
<accession>A0A9D4NKR1</accession>
<sequence>MATLVVTGRRLQPRDGFPSALSALSTAAPGPLSRATPSMFLIPSPGPPPYVLHTGKLAVPLSPVPLLESIV</sequence>
<organism evidence="1 2">
    <name type="scientific">Dreissena polymorpha</name>
    <name type="common">Zebra mussel</name>
    <name type="synonym">Mytilus polymorpha</name>
    <dbReference type="NCBI Taxonomy" id="45954"/>
    <lineage>
        <taxon>Eukaryota</taxon>
        <taxon>Metazoa</taxon>
        <taxon>Spiralia</taxon>
        <taxon>Lophotrochozoa</taxon>
        <taxon>Mollusca</taxon>
        <taxon>Bivalvia</taxon>
        <taxon>Autobranchia</taxon>
        <taxon>Heteroconchia</taxon>
        <taxon>Euheterodonta</taxon>
        <taxon>Imparidentia</taxon>
        <taxon>Neoheterodontei</taxon>
        <taxon>Myida</taxon>
        <taxon>Dreissenoidea</taxon>
        <taxon>Dreissenidae</taxon>
        <taxon>Dreissena</taxon>
    </lineage>
</organism>
<dbReference type="AlphaFoldDB" id="A0A9D4NKR1"/>
<protein>
    <submittedName>
        <fullName evidence="1">Uncharacterized protein</fullName>
    </submittedName>
</protein>
<evidence type="ECO:0000313" key="1">
    <source>
        <dbReference type="EMBL" id="KAH3896511.1"/>
    </source>
</evidence>
<reference evidence="1" key="2">
    <citation type="submission" date="2020-11" db="EMBL/GenBank/DDBJ databases">
        <authorList>
            <person name="McCartney M.A."/>
            <person name="Auch B."/>
            <person name="Kono T."/>
            <person name="Mallez S."/>
            <person name="Becker A."/>
            <person name="Gohl D.M."/>
            <person name="Silverstein K.A.T."/>
            <person name="Koren S."/>
            <person name="Bechman K.B."/>
            <person name="Herman A."/>
            <person name="Abrahante J.E."/>
            <person name="Garbe J."/>
        </authorList>
    </citation>
    <scope>NUCLEOTIDE SEQUENCE</scope>
    <source>
        <strain evidence="1">Duluth1</strain>
        <tissue evidence="1">Whole animal</tissue>
    </source>
</reference>
<reference evidence="1" key="1">
    <citation type="journal article" date="2019" name="bioRxiv">
        <title>The Genome of the Zebra Mussel, Dreissena polymorpha: A Resource for Invasive Species Research.</title>
        <authorList>
            <person name="McCartney M.A."/>
            <person name="Auch B."/>
            <person name="Kono T."/>
            <person name="Mallez S."/>
            <person name="Zhang Y."/>
            <person name="Obille A."/>
            <person name="Becker A."/>
            <person name="Abrahante J.E."/>
            <person name="Garbe J."/>
            <person name="Badalamenti J.P."/>
            <person name="Herman A."/>
            <person name="Mangelson H."/>
            <person name="Liachko I."/>
            <person name="Sullivan S."/>
            <person name="Sone E.D."/>
            <person name="Koren S."/>
            <person name="Silverstein K.A.T."/>
            <person name="Beckman K.B."/>
            <person name="Gohl D.M."/>
        </authorList>
    </citation>
    <scope>NUCLEOTIDE SEQUENCE</scope>
    <source>
        <strain evidence="1">Duluth1</strain>
        <tissue evidence="1">Whole animal</tissue>
    </source>
</reference>
<proteinExistence type="predicted"/>
<dbReference type="EMBL" id="JAIWYP010000001">
    <property type="protein sequence ID" value="KAH3896511.1"/>
    <property type="molecule type" value="Genomic_DNA"/>
</dbReference>
<evidence type="ECO:0000313" key="2">
    <source>
        <dbReference type="Proteomes" id="UP000828390"/>
    </source>
</evidence>
<name>A0A9D4NKR1_DREPO</name>
<comment type="caution">
    <text evidence="1">The sequence shown here is derived from an EMBL/GenBank/DDBJ whole genome shotgun (WGS) entry which is preliminary data.</text>
</comment>
<gene>
    <name evidence="1" type="ORF">DPMN_020688</name>
</gene>
<dbReference type="Proteomes" id="UP000828390">
    <property type="component" value="Unassembled WGS sequence"/>
</dbReference>